<keyword evidence="3" id="KW-1185">Reference proteome</keyword>
<evidence type="ECO:0000313" key="3">
    <source>
        <dbReference type="Proteomes" id="UP001458880"/>
    </source>
</evidence>
<dbReference type="PANTHER" id="PTHR46599">
    <property type="entry name" value="PIGGYBAC TRANSPOSABLE ELEMENT-DERIVED PROTEIN 4"/>
    <property type="match status" value="1"/>
</dbReference>
<dbReference type="InterPro" id="IPR029526">
    <property type="entry name" value="PGBD"/>
</dbReference>
<dbReference type="EMBL" id="JASPKY010000655">
    <property type="protein sequence ID" value="KAK9687223.1"/>
    <property type="molecule type" value="Genomic_DNA"/>
</dbReference>
<name>A0AAW1ICS4_POPJA</name>
<protein>
    <submittedName>
        <fullName evidence="2">Transposase IS4</fullName>
    </submittedName>
</protein>
<accession>A0AAW1ICS4</accession>
<dbReference type="Proteomes" id="UP001458880">
    <property type="component" value="Unassembled WGS sequence"/>
</dbReference>
<proteinExistence type="predicted"/>
<dbReference type="AlphaFoldDB" id="A0AAW1ICS4"/>
<feature type="domain" description="PiggyBac transposable element-derived protein" evidence="1">
    <location>
        <begin position="6"/>
        <end position="94"/>
    </location>
</feature>
<organism evidence="2 3">
    <name type="scientific">Popillia japonica</name>
    <name type="common">Japanese beetle</name>
    <dbReference type="NCBI Taxonomy" id="7064"/>
    <lineage>
        <taxon>Eukaryota</taxon>
        <taxon>Metazoa</taxon>
        <taxon>Ecdysozoa</taxon>
        <taxon>Arthropoda</taxon>
        <taxon>Hexapoda</taxon>
        <taxon>Insecta</taxon>
        <taxon>Pterygota</taxon>
        <taxon>Neoptera</taxon>
        <taxon>Endopterygota</taxon>
        <taxon>Coleoptera</taxon>
        <taxon>Polyphaga</taxon>
        <taxon>Scarabaeiformia</taxon>
        <taxon>Scarabaeidae</taxon>
        <taxon>Rutelinae</taxon>
        <taxon>Popillia</taxon>
    </lineage>
</organism>
<dbReference type="Pfam" id="PF13843">
    <property type="entry name" value="DDE_Tnp_1_7"/>
    <property type="match status" value="1"/>
</dbReference>
<comment type="caution">
    <text evidence="2">The sequence shown here is derived from an EMBL/GenBank/DDBJ whole genome shotgun (WGS) entry which is preliminary data.</text>
</comment>
<evidence type="ECO:0000313" key="2">
    <source>
        <dbReference type="EMBL" id="KAK9687223.1"/>
    </source>
</evidence>
<evidence type="ECO:0000259" key="1">
    <source>
        <dbReference type="Pfam" id="PF13843"/>
    </source>
</evidence>
<reference evidence="2 3" key="1">
    <citation type="journal article" date="2024" name="BMC Genomics">
        <title>De novo assembly and annotation of Popillia japonica's genome with initial clues to its potential as an invasive pest.</title>
        <authorList>
            <person name="Cucini C."/>
            <person name="Boschi S."/>
            <person name="Funari R."/>
            <person name="Cardaioli E."/>
            <person name="Iannotti N."/>
            <person name="Marturano G."/>
            <person name="Paoli F."/>
            <person name="Bruttini M."/>
            <person name="Carapelli A."/>
            <person name="Frati F."/>
            <person name="Nardi F."/>
        </authorList>
    </citation>
    <scope>NUCLEOTIDE SEQUENCE [LARGE SCALE GENOMIC DNA]</scope>
    <source>
        <strain evidence="2">DMR45628</strain>
    </source>
</reference>
<gene>
    <name evidence="2" type="ORF">QE152_g36597</name>
</gene>
<dbReference type="PANTHER" id="PTHR46599:SF3">
    <property type="entry name" value="PIGGYBAC TRANSPOSABLE ELEMENT-DERIVED PROTEIN 4"/>
    <property type="match status" value="1"/>
</dbReference>
<sequence>MAEENNNGMFVEKWKDKRDVMMLTTKHVPEMVTVDKRSGEITKPKSVIEYNKYKSYIDISDHMKAYNSSLRRGVKWYRKLAIELIVGAAIVNSYWLHQHVTNDKMSITRFREELIKG</sequence>